<dbReference type="Proteomes" id="UP001177258">
    <property type="component" value="Unassembled WGS sequence"/>
</dbReference>
<proteinExistence type="predicted"/>
<sequence>MKKNVLEYLKQTTEKFPDKIAIIDSQKEITFRDFYTKALNFSTHMLEITPPPPARV</sequence>
<organism evidence="1 2">
    <name type="scientific">Helicobacter cappadocius</name>
    <dbReference type="NCBI Taxonomy" id="3063998"/>
    <lineage>
        <taxon>Bacteria</taxon>
        <taxon>Pseudomonadati</taxon>
        <taxon>Campylobacterota</taxon>
        <taxon>Epsilonproteobacteria</taxon>
        <taxon>Campylobacterales</taxon>
        <taxon>Helicobacteraceae</taxon>
        <taxon>Helicobacter</taxon>
    </lineage>
</organism>
<dbReference type="EMBL" id="JAUYZK010000003">
    <property type="protein sequence ID" value="MDP2538703.1"/>
    <property type="molecule type" value="Genomic_DNA"/>
</dbReference>
<accession>A0AA90T4T4</accession>
<comment type="caution">
    <text evidence="1">The sequence shown here is derived from an EMBL/GenBank/DDBJ whole genome shotgun (WGS) entry which is preliminary data.</text>
</comment>
<dbReference type="RefSeq" id="WP_305520906.1">
    <property type="nucleotide sequence ID" value="NZ_JAUYZK010000003.1"/>
</dbReference>
<evidence type="ECO:0000313" key="2">
    <source>
        <dbReference type="Proteomes" id="UP001177258"/>
    </source>
</evidence>
<evidence type="ECO:0000313" key="1">
    <source>
        <dbReference type="EMBL" id="MDP2538703.1"/>
    </source>
</evidence>
<reference evidence="2" key="1">
    <citation type="journal article" date="2024" name="Syst. Appl. Microbiol.">
        <title>Helicobacter cappadocius sp. nov., from lizards: The first psychrotrophic Helicobacter species.</title>
        <authorList>
            <person name="Aydin F."/>
            <person name="Tarhane S."/>
            <person name="Karakaya E."/>
            <person name="Abay S."/>
            <person name="Kayman T."/>
            <person name="Guran O."/>
            <person name="Bozkurt E."/>
            <person name="Uzum N."/>
            <person name="Avci A."/>
            <person name="Olgun K."/>
            <person name="Jablonski D."/>
            <person name="Guran C."/>
            <person name="Burcin Saticioglu I."/>
        </authorList>
    </citation>
    <scope>NUCLEOTIDE SEQUENCE [LARGE SCALE GENOMIC DNA]</scope>
    <source>
        <strain evidence="2">faydin-H76</strain>
    </source>
</reference>
<dbReference type="AlphaFoldDB" id="A0AA90T4T4"/>
<name>A0AA90T4T4_9HELI</name>
<protein>
    <submittedName>
        <fullName evidence="1">Uncharacterized protein</fullName>
    </submittedName>
</protein>
<gene>
    <name evidence="1" type="ORF">Q5I06_02755</name>
</gene>
<dbReference type="SUPFAM" id="SSF56801">
    <property type="entry name" value="Acetyl-CoA synthetase-like"/>
    <property type="match status" value="1"/>
</dbReference>